<organism evidence="1 2">
    <name type="scientific">Exophiala sideris</name>
    <dbReference type="NCBI Taxonomy" id="1016849"/>
    <lineage>
        <taxon>Eukaryota</taxon>
        <taxon>Fungi</taxon>
        <taxon>Dikarya</taxon>
        <taxon>Ascomycota</taxon>
        <taxon>Pezizomycotina</taxon>
        <taxon>Eurotiomycetes</taxon>
        <taxon>Chaetothyriomycetidae</taxon>
        <taxon>Chaetothyriales</taxon>
        <taxon>Herpotrichiellaceae</taxon>
        <taxon>Exophiala</taxon>
    </lineage>
</organism>
<evidence type="ECO:0000313" key="1">
    <source>
        <dbReference type="EMBL" id="KIV81479.1"/>
    </source>
</evidence>
<protein>
    <recommendedName>
        <fullName evidence="3">Heterokaryon incompatibility domain-containing protein</fullName>
    </recommendedName>
</protein>
<dbReference type="AlphaFoldDB" id="A0A0D1YKG1"/>
<evidence type="ECO:0008006" key="3">
    <source>
        <dbReference type="Google" id="ProtNLM"/>
    </source>
</evidence>
<sequence length="351" mass="40189">MKIFSTASTVLVLDAELRDVSVRASSLEKELRLITCAWSRRVWTLHEALLASRHNLWWQFNEEALSAAEIWDNDLVLSCTDISYRNSAMETRFPILSRRGNDAMSFSRDFLDVVYSLRYRSVSRVEDETICIAALLLLSRKPLLSTSDPVERMRLFLSMWKEIPSYFVFLEGSRIEEAGCGWMPTTFIGSVHKTTLPRAEEHFTHFDANGLYVNYPGLVISASNDTALRLESGFCNPIDGIWYRVRDHGGIDNSLPAKQKWKFWRQSLHQVDRPALILEYPSNYSHNYIIAVLVNIVREKDGTLFAKHVCRVWLQPVKPEEGLETQTNPDLGSVSEVLVRATPLSQKWCVG</sequence>
<proteinExistence type="predicted"/>
<reference evidence="1 2" key="1">
    <citation type="submission" date="2015-01" db="EMBL/GenBank/DDBJ databases">
        <title>The Genome Sequence of Exophiala sideris CBS121828.</title>
        <authorList>
            <consortium name="The Broad Institute Genomics Platform"/>
            <person name="Cuomo C."/>
            <person name="de Hoog S."/>
            <person name="Gorbushina A."/>
            <person name="Stielow B."/>
            <person name="Teixiera M."/>
            <person name="Abouelleil A."/>
            <person name="Chapman S.B."/>
            <person name="Priest M."/>
            <person name="Young S.K."/>
            <person name="Wortman J."/>
            <person name="Nusbaum C."/>
            <person name="Birren B."/>
        </authorList>
    </citation>
    <scope>NUCLEOTIDE SEQUENCE [LARGE SCALE GENOMIC DNA]</scope>
    <source>
        <strain evidence="1 2">CBS 121828</strain>
    </source>
</reference>
<dbReference type="PANTHER" id="PTHR39596:SF2">
    <property type="entry name" value="HET DOMAIN PROTEIN (AFU_ORTHOLOGUE AFUA_1G17550)-RELATED"/>
    <property type="match status" value="1"/>
</dbReference>
<dbReference type="Proteomes" id="UP000053599">
    <property type="component" value="Unassembled WGS sequence"/>
</dbReference>
<dbReference type="STRING" id="1016849.A0A0D1YKG1"/>
<dbReference type="HOGENOM" id="CLU_863399_0_0_1"/>
<dbReference type="PANTHER" id="PTHR39596">
    <property type="match status" value="1"/>
</dbReference>
<dbReference type="EMBL" id="KN846952">
    <property type="protein sequence ID" value="KIV81479.1"/>
    <property type="molecule type" value="Genomic_DNA"/>
</dbReference>
<gene>
    <name evidence="1" type="ORF">PV11_03664</name>
</gene>
<dbReference type="OrthoDB" id="2426273at2759"/>
<accession>A0A0D1YKG1</accession>
<name>A0A0D1YKG1_9EURO</name>
<evidence type="ECO:0000313" key="2">
    <source>
        <dbReference type="Proteomes" id="UP000053599"/>
    </source>
</evidence>